<name>A0A182WPA0_9DIPT</name>
<dbReference type="VEuPathDB" id="VectorBase:AMIN014508"/>
<evidence type="ECO:0000313" key="2">
    <source>
        <dbReference type="Proteomes" id="UP000075920"/>
    </source>
</evidence>
<reference evidence="2" key="1">
    <citation type="submission" date="2013-03" db="EMBL/GenBank/DDBJ databases">
        <title>The Genome Sequence of Anopheles minimus MINIMUS1.</title>
        <authorList>
            <consortium name="The Broad Institute Genomics Platform"/>
            <person name="Neafsey D.E."/>
            <person name="Walton C."/>
            <person name="Walker B."/>
            <person name="Young S.K."/>
            <person name="Zeng Q."/>
            <person name="Gargeya S."/>
            <person name="Fitzgerald M."/>
            <person name="Haas B."/>
            <person name="Abouelleil A."/>
            <person name="Allen A.W."/>
            <person name="Alvarado L."/>
            <person name="Arachchi H.M."/>
            <person name="Berlin A.M."/>
            <person name="Chapman S.B."/>
            <person name="Gainer-Dewar J."/>
            <person name="Goldberg J."/>
            <person name="Griggs A."/>
            <person name="Gujja S."/>
            <person name="Hansen M."/>
            <person name="Howarth C."/>
            <person name="Imamovic A."/>
            <person name="Ireland A."/>
            <person name="Larimer J."/>
            <person name="McCowan C."/>
            <person name="Murphy C."/>
            <person name="Pearson M."/>
            <person name="Poon T.W."/>
            <person name="Priest M."/>
            <person name="Roberts A."/>
            <person name="Saif S."/>
            <person name="Shea T."/>
            <person name="Sisk P."/>
            <person name="Sykes S."/>
            <person name="Wortman J."/>
            <person name="Nusbaum C."/>
            <person name="Birren B."/>
        </authorList>
    </citation>
    <scope>NUCLEOTIDE SEQUENCE [LARGE SCALE GENOMIC DNA]</scope>
    <source>
        <strain evidence="2">MINIMUS1</strain>
    </source>
</reference>
<proteinExistence type="predicted"/>
<dbReference type="AlphaFoldDB" id="A0A182WPA0"/>
<sequence length="40" mass="4887">MSVAFVRAFFRFSPIRRFNTRWIFYCYRSGLFVLVSQFGL</sequence>
<keyword evidence="2" id="KW-1185">Reference proteome</keyword>
<protein>
    <submittedName>
        <fullName evidence="1">Uncharacterized protein</fullName>
    </submittedName>
</protein>
<evidence type="ECO:0000313" key="1">
    <source>
        <dbReference type="EnsemblMetazoa" id="AMIN014508-PA"/>
    </source>
</evidence>
<accession>A0A182WPA0</accession>
<organism evidence="1 2">
    <name type="scientific">Anopheles minimus</name>
    <dbReference type="NCBI Taxonomy" id="112268"/>
    <lineage>
        <taxon>Eukaryota</taxon>
        <taxon>Metazoa</taxon>
        <taxon>Ecdysozoa</taxon>
        <taxon>Arthropoda</taxon>
        <taxon>Hexapoda</taxon>
        <taxon>Insecta</taxon>
        <taxon>Pterygota</taxon>
        <taxon>Neoptera</taxon>
        <taxon>Endopterygota</taxon>
        <taxon>Diptera</taxon>
        <taxon>Nematocera</taxon>
        <taxon>Culicoidea</taxon>
        <taxon>Culicidae</taxon>
        <taxon>Anophelinae</taxon>
        <taxon>Anopheles</taxon>
    </lineage>
</organism>
<dbReference type="EnsemblMetazoa" id="AMIN014508-RA">
    <property type="protein sequence ID" value="AMIN014508-PA"/>
    <property type="gene ID" value="AMIN014508"/>
</dbReference>
<dbReference type="Proteomes" id="UP000075920">
    <property type="component" value="Unassembled WGS sequence"/>
</dbReference>
<reference evidence="1" key="2">
    <citation type="submission" date="2020-05" db="UniProtKB">
        <authorList>
            <consortium name="EnsemblMetazoa"/>
        </authorList>
    </citation>
    <scope>IDENTIFICATION</scope>
    <source>
        <strain evidence="1">MINIMUS1</strain>
    </source>
</reference>